<evidence type="ECO:0000256" key="1">
    <source>
        <dbReference type="ARBA" id="ARBA00009417"/>
    </source>
</evidence>
<proteinExistence type="inferred from homology"/>
<evidence type="ECO:0000259" key="4">
    <source>
        <dbReference type="Pfam" id="PF08406"/>
    </source>
</evidence>
<dbReference type="Gene3D" id="3.40.50.300">
    <property type="entry name" value="P-loop containing nucleotide triphosphate hydrolases"/>
    <property type="match status" value="1"/>
</dbReference>
<reference evidence="5" key="1">
    <citation type="journal article" date="2015" name="Nature">
        <title>Complex archaea that bridge the gap between prokaryotes and eukaryotes.</title>
        <authorList>
            <person name="Spang A."/>
            <person name="Saw J.H."/>
            <person name="Jorgensen S.L."/>
            <person name="Zaremba-Niedzwiedzka K."/>
            <person name="Martijn J."/>
            <person name="Lind A.E."/>
            <person name="van Eijk R."/>
            <person name="Schleper C."/>
            <person name="Guy L."/>
            <person name="Ettema T.J."/>
        </authorList>
    </citation>
    <scope>NUCLEOTIDE SEQUENCE</scope>
</reference>
<dbReference type="InterPro" id="IPR027417">
    <property type="entry name" value="P-loop_NTPase"/>
</dbReference>
<dbReference type="Pfam" id="PF08406">
    <property type="entry name" value="CbbQ_C"/>
    <property type="match status" value="1"/>
</dbReference>
<evidence type="ECO:0000313" key="5">
    <source>
        <dbReference type="EMBL" id="KKM63831.1"/>
    </source>
</evidence>
<evidence type="ECO:0008006" key="6">
    <source>
        <dbReference type="Google" id="ProtNLM"/>
    </source>
</evidence>
<accession>A0A0F9JN40</accession>
<name>A0A0F9JN40_9ZZZZ</name>
<feature type="domain" description="ATPase dynein-related AAA" evidence="3">
    <location>
        <begin position="106"/>
        <end position="240"/>
    </location>
</feature>
<protein>
    <recommendedName>
        <fullName evidence="6">ATPase dynein-related AAA domain-containing protein</fullName>
    </recommendedName>
</protein>
<dbReference type="InterPro" id="IPR011704">
    <property type="entry name" value="ATPase_dyneun-rel_AAA"/>
</dbReference>
<dbReference type="InterPro" id="IPR013615">
    <property type="entry name" value="CbbQ_C"/>
</dbReference>
<gene>
    <name evidence="5" type="ORF">LCGC14_1507480</name>
</gene>
<comment type="caution">
    <text evidence="5">The sequence shown here is derived from an EMBL/GenBank/DDBJ whole genome shotgun (WGS) entry which is preliminary data.</text>
</comment>
<dbReference type="GO" id="GO:0005524">
    <property type="term" value="F:ATP binding"/>
    <property type="evidence" value="ECO:0007669"/>
    <property type="project" value="InterPro"/>
</dbReference>
<dbReference type="AlphaFoldDB" id="A0A0F9JN40"/>
<organism evidence="5">
    <name type="scientific">marine sediment metagenome</name>
    <dbReference type="NCBI Taxonomy" id="412755"/>
    <lineage>
        <taxon>unclassified sequences</taxon>
        <taxon>metagenomes</taxon>
        <taxon>ecological metagenomes</taxon>
    </lineage>
</organism>
<evidence type="ECO:0000256" key="2">
    <source>
        <dbReference type="SAM" id="MobiDB-lite"/>
    </source>
</evidence>
<dbReference type="GO" id="GO:0016887">
    <property type="term" value="F:ATP hydrolysis activity"/>
    <property type="evidence" value="ECO:0007669"/>
    <property type="project" value="InterPro"/>
</dbReference>
<dbReference type="EMBL" id="LAZR01011023">
    <property type="protein sequence ID" value="KKM63831.1"/>
    <property type="molecule type" value="Genomic_DNA"/>
</dbReference>
<dbReference type="SUPFAM" id="SSF52540">
    <property type="entry name" value="P-loop containing nucleoside triphosphate hydrolases"/>
    <property type="match status" value="1"/>
</dbReference>
<evidence type="ECO:0000259" key="3">
    <source>
        <dbReference type="Pfam" id="PF07728"/>
    </source>
</evidence>
<comment type="similarity">
    <text evidence="1">Belongs to the CbbQ/NirQ/NorQ/GpvN family.</text>
</comment>
<feature type="region of interest" description="Disordered" evidence="2">
    <location>
        <begin position="32"/>
        <end position="60"/>
    </location>
</feature>
<feature type="domain" description="CbbQ/NirQ/NorQ C-terminal" evidence="4">
    <location>
        <begin position="254"/>
        <end position="330"/>
    </location>
</feature>
<sequence>MPKSAQAKNLLCPSCSYSAFNQADLDNHVQKVHGQAGLPAQAQASAPIPPEVSPEQPSLDYPTENLPAGIFVPKPIPDFWVSDNVGRLLHVVGKLSKTGEIINVKVIGPAGVGKTSLGWEFASAHKRPCFEIHWGMYQEPSEVWGKDRLSMDKGTYYEQARLVDALETPGCVIINDEPNRCHPEVLNAMFPIWDWRRAAWVPDLGRIVKVAPGVVFFAAMNEGSEYIGTNPMDKAIRERFTRTILLKWPPMSAETRIIMKRTGVHKDVAEKLAKFARDVRRNPKIGCAPSTRQLLVAAQDVTQGLPLPEAVMYSMINDLDERADRTALLQHLQIIGKVDEAWVGGVQDDNE</sequence>
<dbReference type="Pfam" id="PF07728">
    <property type="entry name" value="AAA_5"/>
    <property type="match status" value="1"/>
</dbReference>